<dbReference type="eggNOG" id="KOG1217">
    <property type="taxonomic scope" value="Eukaryota"/>
</dbReference>
<keyword evidence="4 8" id="KW-0808">Transferase</keyword>
<dbReference type="WBParaSite" id="Csp11.Scaffold629.g14929.t1">
    <property type="protein sequence ID" value="Csp11.Scaffold629.g14929.t1"/>
    <property type="gene ID" value="Csp11.Scaffold629.g14929"/>
</dbReference>
<keyword evidence="9" id="KW-1185">Reference proteome</keyword>
<evidence type="ECO:0000256" key="6">
    <source>
        <dbReference type="ARBA" id="ARBA00022989"/>
    </source>
</evidence>
<dbReference type="Proteomes" id="UP000095282">
    <property type="component" value="Unplaced"/>
</dbReference>
<dbReference type="AlphaFoldDB" id="A0A1I7U522"/>
<name>A0A1I7U522_9PELO</name>
<comment type="subcellular location">
    <subcellularLocation>
        <location evidence="1">Membrane</location>
        <topology evidence="1">Single-pass membrane protein</topology>
    </subcellularLocation>
</comment>
<dbReference type="GO" id="GO:0005737">
    <property type="term" value="C:cytoplasm"/>
    <property type="evidence" value="ECO:0007669"/>
    <property type="project" value="TreeGrafter"/>
</dbReference>
<dbReference type="GO" id="GO:0016020">
    <property type="term" value="C:membrane"/>
    <property type="evidence" value="ECO:0007669"/>
    <property type="project" value="UniProtKB-SubCell"/>
</dbReference>
<dbReference type="GO" id="GO:0016757">
    <property type="term" value="F:glycosyltransferase activity"/>
    <property type="evidence" value="ECO:0007669"/>
    <property type="project" value="UniProtKB-UniRule"/>
</dbReference>
<dbReference type="eggNOG" id="KOG4735">
    <property type="taxonomic scope" value="Eukaryota"/>
</dbReference>
<evidence type="ECO:0000256" key="2">
    <source>
        <dbReference type="ARBA" id="ARBA00007647"/>
    </source>
</evidence>
<organism evidence="9 10">
    <name type="scientific">Caenorhabditis tropicalis</name>
    <dbReference type="NCBI Taxonomy" id="1561998"/>
    <lineage>
        <taxon>Eukaryota</taxon>
        <taxon>Metazoa</taxon>
        <taxon>Ecdysozoa</taxon>
        <taxon>Nematoda</taxon>
        <taxon>Chromadorea</taxon>
        <taxon>Rhabditida</taxon>
        <taxon>Rhabditina</taxon>
        <taxon>Rhabditomorpha</taxon>
        <taxon>Rhabditoidea</taxon>
        <taxon>Rhabditidae</taxon>
        <taxon>Peloderinae</taxon>
        <taxon>Caenorhabditis</taxon>
    </lineage>
</organism>
<dbReference type="PANTHER" id="PTHR21461:SF69">
    <property type="entry name" value="GLYCOSYLTRANSFERASE FAMILY 92 PROTEIN"/>
    <property type="match status" value="1"/>
</dbReference>
<dbReference type="STRING" id="1561998.A0A1I7U522"/>
<dbReference type="EC" id="2.4.1.-" evidence="8"/>
<evidence type="ECO:0000256" key="1">
    <source>
        <dbReference type="ARBA" id="ARBA00004167"/>
    </source>
</evidence>
<evidence type="ECO:0000256" key="7">
    <source>
        <dbReference type="ARBA" id="ARBA00023136"/>
    </source>
</evidence>
<protein>
    <recommendedName>
        <fullName evidence="8">Glycosyltransferase family 92 protein</fullName>
        <ecNumber evidence="8">2.4.1.-</ecNumber>
    </recommendedName>
</protein>
<dbReference type="Pfam" id="PF01697">
    <property type="entry name" value="Glyco_transf_92"/>
    <property type="match status" value="1"/>
</dbReference>
<evidence type="ECO:0000256" key="3">
    <source>
        <dbReference type="ARBA" id="ARBA00022676"/>
    </source>
</evidence>
<sequence length="488" mass="57439">MRFKWMIRRVFVIFLVFLSAFYFFSTVIKGENEIEMDYADDFDAEKNEIFVKNYLKLMQMGRAPARPVVEKKSIVEENYWCFLSKPKRIHSSRNWLKMAGIEMFSAYFDDRNNSLFPENSAVQILVMSNHSIESKIDIFCNIFTRKSYSTVKGFIREIWQTGWDPRDSFQVPSLITCPIPKRIDESDELFVSLSRNKCKQTDDSMKVIMKSKGDKEKKEVAVCVKGLDYQEEIGERLLEWIEMQYLFGADTISIYHFHLTNSTHRVLDYYKSKRNLKVIPISLPSGNPNIPIERSQFLKTNRPQKRRHELIPYNDCFYTHIHTHRYVLIIDIDEVIVPIEHDNYGDLLRNFESKTSGFRLSSISSRNVFKFPSNFTLFPHYHYMISNKKRSKKTSPKGEYGKSFSSTSTVATVFNHFALHKLSPAVLKSQYFSSSEAVKLHYKSECPWESKNECHQLQFDVKDDTSLDEFEEKLRKRVDDVVMELGFK</sequence>
<dbReference type="PANTHER" id="PTHR21461">
    <property type="entry name" value="GLYCOSYLTRANSFERASE FAMILY 92 PROTEIN"/>
    <property type="match status" value="1"/>
</dbReference>
<keyword evidence="7" id="KW-0472">Membrane</keyword>
<dbReference type="InterPro" id="IPR008166">
    <property type="entry name" value="Glyco_transf_92"/>
</dbReference>
<evidence type="ECO:0000256" key="8">
    <source>
        <dbReference type="RuleBase" id="RU366017"/>
    </source>
</evidence>
<evidence type="ECO:0000256" key="5">
    <source>
        <dbReference type="ARBA" id="ARBA00022692"/>
    </source>
</evidence>
<comment type="similarity">
    <text evidence="2 8">Belongs to the glycosyltransferase 92 family.</text>
</comment>
<keyword evidence="5" id="KW-0812">Transmembrane</keyword>
<proteinExistence type="inferred from homology"/>
<keyword evidence="3 8" id="KW-0328">Glycosyltransferase</keyword>
<evidence type="ECO:0000313" key="10">
    <source>
        <dbReference type="WBParaSite" id="Csp11.Scaffold629.g14929.t1"/>
    </source>
</evidence>
<accession>A0A1I7U522</accession>
<evidence type="ECO:0000313" key="9">
    <source>
        <dbReference type="Proteomes" id="UP000095282"/>
    </source>
</evidence>
<evidence type="ECO:0000256" key="4">
    <source>
        <dbReference type="ARBA" id="ARBA00022679"/>
    </source>
</evidence>
<keyword evidence="6" id="KW-1133">Transmembrane helix</keyword>
<reference evidence="10" key="1">
    <citation type="submission" date="2016-11" db="UniProtKB">
        <authorList>
            <consortium name="WormBaseParasite"/>
        </authorList>
    </citation>
    <scope>IDENTIFICATION</scope>
</reference>